<protein>
    <submittedName>
        <fullName evidence="1">Uncharacterized protein</fullName>
    </submittedName>
</protein>
<keyword evidence="2" id="KW-1185">Reference proteome</keyword>
<comment type="caution">
    <text evidence="1">The sequence shown here is derived from an EMBL/GenBank/DDBJ whole genome shotgun (WGS) entry which is preliminary data.</text>
</comment>
<organism evidence="1 2">
    <name type="scientific">Zasmidium cellare</name>
    <name type="common">Wine cellar mold</name>
    <name type="synonym">Racodium cellare</name>
    <dbReference type="NCBI Taxonomy" id="395010"/>
    <lineage>
        <taxon>Eukaryota</taxon>
        <taxon>Fungi</taxon>
        <taxon>Dikarya</taxon>
        <taxon>Ascomycota</taxon>
        <taxon>Pezizomycotina</taxon>
        <taxon>Dothideomycetes</taxon>
        <taxon>Dothideomycetidae</taxon>
        <taxon>Mycosphaerellales</taxon>
        <taxon>Mycosphaerellaceae</taxon>
        <taxon>Zasmidium</taxon>
    </lineage>
</organism>
<name>A0ABR0EN23_ZASCE</name>
<accession>A0ABR0EN23</accession>
<reference evidence="1 2" key="1">
    <citation type="journal article" date="2023" name="G3 (Bethesda)">
        <title>A chromosome-level genome assembly of Zasmidium syzygii isolated from banana leaves.</title>
        <authorList>
            <person name="van Westerhoven A.C."/>
            <person name="Mehrabi R."/>
            <person name="Talebi R."/>
            <person name="Steentjes M.B.F."/>
            <person name="Corcolon B."/>
            <person name="Chong P.A."/>
            <person name="Kema G.H.J."/>
            <person name="Seidl M.F."/>
        </authorList>
    </citation>
    <scope>NUCLEOTIDE SEQUENCE [LARGE SCALE GENOMIC DNA]</scope>
    <source>
        <strain evidence="1 2">P124</strain>
    </source>
</reference>
<gene>
    <name evidence="1" type="ORF">PRZ48_006423</name>
</gene>
<evidence type="ECO:0000313" key="2">
    <source>
        <dbReference type="Proteomes" id="UP001305779"/>
    </source>
</evidence>
<proteinExistence type="predicted"/>
<dbReference type="Proteomes" id="UP001305779">
    <property type="component" value="Unassembled WGS sequence"/>
</dbReference>
<dbReference type="EMBL" id="JAXOVC010000004">
    <property type="protein sequence ID" value="KAK4502996.1"/>
    <property type="molecule type" value="Genomic_DNA"/>
</dbReference>
<evidence type="ECO:0000313" key="1">
    <source>
        <dbReference type="EMBL" id="KAK4502996.1"/>
    </source>
</evidence>
<sequence>MGLLQKIEHKVEEKLLHKKQHHNQQIPPQQQYQAHHRTNNSTTAAAVQALGSNPITGIITITATTTPVLAKEGIMAADSVDQEDSGAMADQGKCTMEDIMATTAATKGLEEWDLEGTLEDRRVDSTAAPMAVEEWEAGRTEEDLGGLGRRLRRRSLKWR</sequence>